<reference evidence="3" key="1">
    <citation type="submission" date="2020-09" db="EMBL/GenBank/DDBJ databases">
        <title>A novel bacterium of genus Mangrovicoccus, isolated from South China Sea.</title>
        <authorList>
            <person name="Huang H."/>
            <person name="Mo K."/>
            <person name="Hu Y."/>
        </authorList>
    </citation>
    <scope>NUCLEOTIDE SEQUENCE</scope>
    <source>
        <strain evidence="3">HB182678</strain>
    </source>
</reference>
<dbReference type="RefSeq" id="WP_193180349.1">
    <property type="nucleotide sequence ID" value="NZ_JACVXA010000010.1"/>
</dbReference>
<comment type="similarity">
    <text evidence="1">Belongs to the amidase family.</text>
</comment>
<evidence type="ECO:0000313" key="4">
    <source>
        <dbReference type="Proteomes" id="UP000609121"/>
    </source>
</evidence>
<accession>A0A8J7CWB8</accession>
<feature type="domain" description="Amidase" evidence="2">
    <location>
        <begin position="24"/>
        <end position="427"/>
    </location>
</feature>
<evidence type="ECO:0000313" key="3">
    <source>
        <dbReference type="EMBL" id="MBE3637572.1"/>
    </source>
</evidence>
<sequence length="446" mass="45369">MSCPDATDLLADFAAGRRDPVGAMEETLARIEALDPLLNAHSARSATAMAEAEASAARWKAGTPMGPLDGLPVIVKDNLVSAGLPASWGNAELARRLPDQDEVPVAALRRAGAIFTGKGNTPEFAVEGYTDNLTFGVTRNPHDPALTPGGSSGGVVAAVAAGMAFAGLGTDGGGSIRRPAGYTGLCGLKPGIGHVPRGGGLAQVLLDFEVAGPIARSLRDLRLLDAVLSGRRAAAAAPGRARILAVARMPEAPCDPQIIAGFEAATEALRRAGHEVVEGGMPHDLAPLNALWGRIGEIGLAHYFAQDPAVGKAAAPKYREMAARGAAAPAIQLCEILGHVFALREAARGLWGYDAILTPASAAQPWPAAEAFPPVIDGQEVGPRGHAVYTGWVNAAGLPGVAFPAPGQTGLPVGLQLVGPAGAEARLMALAEQVAAPFRAPGLLAG</sequence>
<name>A0A8J7CWB8_9RHOB</name>
<dbReference type="PANTHER" id="PTHR11895">
    <property type="entry name" value="TRANSAMIDASE"/>
    <property type="match status" value="1"/>
</dbReference>
<dbReference type="SUPFAM" id="SSF75304">
    <property type="entry name" value="Amidase signature (AS) enzymes"/>
    <property type="match status" value="1"/>
</dbReference>
<evidence type="ECO:0000256" key="1">
    <source>
        <dbReference type="ARBA" id="ARBA00009199"/>
    </source>
</evidence>
<dbReference type="Gene3D" id="3.90.1300.10">
    <property type="entry name" value="Amidase signature (AS) domain"/>
    <property type="match status" value="1"/>
</dbReference>
<dbReference type="Proteomes" id="UP000609121">
    <property type="component" value="Unassembled WGS sequence"/>
</dbReference>
<organism evidence="3 4">
    <name type="scientific">Mangrovicoccus algicola</name>
    <dbReference type="NCBI Taxonomy" id="2771008"/>
    <lineage>
        <taxon>Bacteria</taxon>
        <taxon>Pseudomonadati</taxon>
        <taxon>Pseudomonadota</taxon>
        <taxon>Alphaproteobacteria</taxon>
        <taxon>Rhodobacterales</taxon>
        <taxon>Paracoccaceae</taxon>
        <taxon>Mangrovicoccus</taxon>
    </lineage>
</organism>
<dbReference type="InterPro" id="IPR023631">
    <property type="entry name" value="Amidase_dom"/>
</dbReference>
<dbReference type="InterPro" id="IPR000120">
    <property type="entry name" value="Amidase"/>
</dbReference>
<comment type="caution">
    <text evidence="3">The sequence shown here is derived from an EMBL/GenBank/DDBJ whole genome shotgun (WGS) entry which is preliminary data.</text>
</comment>
<dbReference type="AlphaFoldDB" id="A0A8J7CWB8"/>
<gene>
    <name evidence="3" type="ORF">ICN82_05055</name>
</gene>
<dbReference type="Pfam" id="PF01425">
    <property type="entry name" value="Amidase"/>
    <property type="match status" value="1"/>
</dbReference>
<proteinExistence type="inferred from homology"/>
<dbReference type="PANTHER" id="PTHR11895:SF7">
    <property type="entry name" value="GLUTAMYL-TRNA(GLN) AMIDOTRANSFERASE SUBUNIT A, MITOCHONDRIAL"/>
    <property type="match status" value="1"/>
</dbReference>
<protein>
    <submittedName>
        <fullName evidence="3">Amidase</fullName>
    </submittedName>
</protein>
<evidence type="ECO:0000259" key="2">
    <source>
        <dbReference type="Pfam" id="PF01425"/>
    </source>
</evidence>
<dbReference type="GO" id="GO:0003824">
    <property type="term" value="F:catalytic activity"/>
    <property type="evidence" value="ECO:0007669"/>
    <property type="project" value="InterPro"/>
</dbReference>
<keyword evidence="4" id="KW-1185">Reference proteome</keyword>
<dbReference type="EMBL" id="JACVXA010000010">
    <property type="protein sequence ID" value="MBE3637572.1"/>
    <property type="molecule type" value="Genomic_DNA"/>
</dbReference>
<dbReference type="InterPro" id="IPR036928">
    <property type="entry name" value="AS_sf"/>
</dbReference>